<dbReference type="EMBL" id="JAERRB010000010">
    <property type="protein sequence ID" value="MBL0744401.1"/>
    <property type="molecule type" value="Genomic_DNA"/>
</dbReference>
<organism evidence="1 2">
    <name type="scientific">Chryseolinea lacunae</name>
    <dbReference type="NCBI Taxonomy" id="2801331"/>
    <lineage>
        <taxon>Bacteria</taxon>
        <taxon>Pseudomonadati</taxon>
        <taxon>Bacteroidota</taxon>
        <taxon>Cytophagia</taxon>
        <taxon>Cytophagales</taxon>
        <taxon>Fulvivirgaceae</taxon>
        <taxon>Chryseolinea</taxon>
    </lineage>
</organism>
<dbReference type="Proteomes" id="UP000613030">
    <property type="component" value="Unassembled WGS sequence"/>
</dbReference>
<name>A0ABS1KY75_9BACT</name>
<evidence type="ECO:0008006" key="3">
    <source>
        <dbReference type="Google" id="ProtNLM"/>
    </source>
</evidence>
<gene>
    <name evidence="1" type="ORF">JI741_24425</name>
</gene>
<keyword evidence="2" id="KW-1185">Reference proteome</keyword>
<sequence length="307" mass="34695">MSASCLAATAQEADSLLLPDIDDVLTFEDSLSIFNLIDSLLQYGEPVRSQFALRMGYNSNVQSAGRTLGIENFGLAPAVSYYHKSGLYADVAGFWSKDFEPSYYLTIASVGYMHSFSKRFSIMGEYDRYFYNTPSEDAYIPYKNTLSVTPMFELKPLLISVNYAFYFGDAHAHRIMPGLSVILEKKNVRWIDRIAVSPSFFALYGNETITSIEYVAPTTIREALENFRKYGTRFSLVQTTRNVFGIMNYAASVPVSIGFRNWGITFTYTYNIPKALPGEPLTLSESSYLSGSLTYFFKGFRRNKFSL</sequence>
<evidence type="ECO:0000313" key="2">
    <source>
        <dbReference type="Proteomes" id="UP000613030"/>
    </source>
</evidence>
<protein>
    <recommendedName>
        <fullName evidence="3">DUF5723 domain-containing protein</fullName>
    </recommendedName>
</protein>
<accession>A0ABS1KY75</accession>
<evidence type="ECO:0000313" key="1">
    <source>
        <dbReference type="EMBL" id="MBL0744401.1"/>
    </source>
</evidence>
<reference evidence="1 2" key="1">
    <citation type="submission" date="2021-01" db="EMBL/GenBank/DDBJ databases">
        <title>Chryseolinea sp. Jin1 Genome sequencing and assembly.</title>
        <authorList>
            <person name="Kim I."/>
        </authorList>
    </citation>
    <scope>NUCLEOTIDE SEQUENCE [LARGE SCALE GENOMIC DNA]</scope>
    <source>
        <strain evidence="1 2">Jin1</strain>
    </source>
</reference>
<dbReference type="RefSeq" id="WP_202014053.1">
    <property type="nucleotide sequence ID" value="NZ_JAERRB010000010.1"/>
</dbReference>
<proteinExistence type="predicted"/>
<comment type="caution">
    <text evidence="1">The sequence shown here is derived from an EMBL/GenBank/DDBJ whole genome shotgun (WGS) entry which is preliminary data.</text>
</comment>